<name>A0ABP7EUT8_9ACTN</name>
<gene>
    <name evidence="2" type="ORF">GCM10022402_02460</name>
</gene>
<keyword evidence="1" id="KW-1133">Transmembrane helix</keyword>
<comment type="caution">
    <text evidence="2">The sequence shown here is derived from an EMBL/GenBank/DDBJ whole genome shotgun (WGS) entry which is preliminary data.</text>
</comment>
<feature type="transmembrane region" description="Helical" evidence="1">
    <location>
        <begin position="85"/>
        <end position="103"/>
    </location>
</feature>
<keyword evidence="3" id="KW-1185">Reference proteome</keyword>
<dbReference type="RefSeq" id="WP_344966367.1">
    <property type="nucleotide sequence ID" value="NZ_BAABDD010000001.1"/>
</dbReference>
<feature type="transmembrane region" description="Helical" evidence="1">
    <location>
        <begin position="140"/>
        <end position="161"/>
    </location>
</feature>
<proteinExistence type="predicted"/>
<organism evidence="2 3">
    <name type="scientific">Salinactinospora qingdaonensis</name>
    <dbReference type="NCBI Taxonomy" id="702744"/>
    <lineage>
        <taxon>Bacteria</taxon>
        <taxon>Bacillati</taxon>
        <taxon>Actinomycetota</taxon>
        <taxon>Actinomycetes</taxon>
        <taxon>Streptosporangiales</taxon>
        <taxon>Nocardiopsidaceae</taxon>
        <taxon>Salinactinospora</taxon>
    </lineage>
</organism>
<dbReference type="InterPro" id="IPR013901">
    <property type="entry name" value="Anthrone_oxy"/>
</dbReference>
<dbReference type="Pfam" id="PF08592">
    <property type="entry name" value="Anthrone_oxy"/>
    <property type="match status" value="1"/>
</dbReference>
<dbReference type="Proteomes" id="UP001500908">
    <property type="component" value="Unassembled WGS sequence"/>
</dbReference>
<reference evidence="3" key="1">
    <citation type="journal article" date="2019" name="Int. J. Syst. Evol. Microbiol.">
        <title>The Global Catalogue of Microorganisms (GCM) 10K type strain sequencing project: providing services to taxonomists for standard genome sequencing and annotation.</title>
        <authorList>
            <consortium name="The Broad Institute Genomics Platform"/>
            <consortium name="The Broad Institute Genome Sequencing Center for Infectious Disease"/>
            <person name="Wu L."/>
            <person name="Ma J."/>
        </authorList>
    </citation>
    <scope>NUCLEOTIDE SEQUENCE [LARGE SCALE GENOMIC DNA]</scope>
    <source>
        <strain evidence="3">JCM 17137</strain>
    </source>
</reference>
<evidence type="ECO:0000256" key="1">
    <source>
        <dbReference type="SAM" id="Phobius"/>
    </source>
</evidence>
<keyword evidence="1" id="KW-0812">Transmembrane</keyword>
<feature type="transmembrane region" description="Helical" evidence="1">
    <location>
        <begin position="55"/>
        <end position="79"/>
    </location>
</feature>
<feature type="transmembrane region" description="Helical" evidence="1">
    <location>
        <begin position="12"/>
        <end position="35"/>
    </location>
</feature>
<keyword evidence="1" id="KW-0472">Membrane</keyword>
<dbReference type="EMBL" id="BAABDD010000001">
    <property type="protein sequence ID" value="GAA3725310.1"/>
    <property type="molecule type" value="Genomic_DNA"/>
</dbReference>
<protein>
    <submittedName>
        <fullName evidence="2">DUF1772 domain-containing protein</fullName>
    </submittedName>
</protein>
<accession>A0ABP7EUT8</accession>
<evidence type="ECO:0000313" key="3">
    <source>
        <dbReference type="Proteomes" id="UP001500908"/>
    </source>
</evidence>
<evidence type="ECO:0000313" key="2">
    <source>
        <dbReference type="EMBL" id="GAA3725310.1"/>
    </source>
</evidence>
<sequence length="171" mass="18804">MAELFRGGVLIAATITTGLVAGLFYAYACSVMLALRRVDDRTFITVMQLINRAILNGWFALSFVGALAFTGVAIVLYALDDGGAILWPLGGALVIYIVTIFVTRRFNISLNNELDAAGAPERIGNPAAVRRRFEDPWIRWNVVRTLLSLAAFGCLCWALLIEGHGQTLIWW</sequence>